<evidence type="ECO:0000313" key="6">
    <source>
        <dbReference type="EMBL" id="RVW11537.1"/>
    </source>
</evidence>
<dbReference type="PROSITE" id="PS51078">
    <property type="entry name" value="ICLR_ED"/>
    <property type="match status" value="1"/>
</dbReference>
<evidence type="ECO:0000313" key="7">
    <source>
        <dbReference type="Proteomes" id="UP000286208"/>
    </source>
</evidence>
<dbReference type="Gene3D" id="1.10.10.10">
    <property type="entry name" value="Winged helix-like DNA-binding domain superfamily/Winged helix DNA-binding domain"/>
    <property type="match status" value="1"/>
</dbReference>
<keyword evidence="3" id="KW-0804">Transcription</keyword>
<dbReference type="InterPro" id="IPR014757">
    <property type="entry name" value="Tscrpt_reg_IclR_C"/>
</dbReference>
<dbReference type="Pfam" id="PF09339">
    <property type="entry name" value="HTH_IclR"/>
    <property type="match status" value="1"/>
</dbReference>
<feature type="domain" description="IclR-ED" evidence="5">
    <location>
        <begin position="72"/>
        <end position="261"/>
    </location>
</feature>
<dbReference type="RefSeq" id="WP_127914660.1">
    <property type="nucleotide sequence ID" value="NZ_RKLP01000001.1"/>
</dbReference>
<evidence type="ECO:0000259" key="4">
    <source>
        <dbReference type="PROSITE" id="PS51077"/>
    </source>
</evidence>
<evidence type="ECO:0000256" key="1">
    <source>
        <dbReference type="ARBA" id="ARBA00023015"/>
    </source>
</evidence>
<dbReference type="PANTHER" id="PTHR30136">
    <property type="entry name" value="HELIX-TURN-HELIX TRANSCRIPTIONAL REGULATOR, ICLR FAMILY"/>
    <property type="match status" value="1"/>
</dbReference>
<sequence>MAGTPREAGRTTTSRVLAILEVFENDPGPIALSNIAAETGMPLTTVHRLVGELERWGALLRVPDGRYQVGIRLWEIGQNAGVRLRDIVHPPLQDLFDLTHETVHFVVRRGTEVIYVDRIYGSRRVPRLARVGSRLPLHPTAVGKVLLAYQDPWFRETYLAGTLERHSRFTITEPARLARELDTIRELGYAKTQEEMVLGSCSVAIPVRAPNDEVVAALGMVLPSNRSTDMTRFLPPLKGTGARLEKMFKALPQPVEQAIRSFWLS</sequence>
<evidence type="ECO:0000256" key="3">
    <source>
        <dbReference type="ARBA" id="ARBA00023163"/>
    </source>
</evidence>
<dbReference type="GO" id="GO:0003700">
    <property type="term" value="F:DNA-binding transcription factor activity"/>
    <property type="evidence" value="ECO:0007669"/>
    <property type="project" value="TreeGrafter"/>
</dbReference>
<evidence type="ECO:0000256" key="2">
    <source>
        <dbReference type="ARBA" id="ARBA00023125"/>
    </source>
</evidence>
<accession>A0A3S3BHU0</accession>
<protein>
    <submittedName>
        <fullName evidence="6">IclR family transcriptional regulator</fullName>
    </submittedName>
</protein>
<dbReference type="InterPro" id="IPR029016">
    <property type="entry name" value="GAF-like_dom_sf"/>
</dbReference>
<dbReference type="GO" id="GO:0045892">
    <property type="term" value="P:negative regulation of DNA-templated transcription"/>
    <property type="evidence" value="ECO:0007669"/>
    <property type="project" value="TreeGrafter"/>
</dbReference>
<reference evidence="6 7" key="1">
    <citation type="submission" date="2018-11" db="EMBL/GenBank/DDBJ databases">
        <title>Rhodococcus spongicola sp. nov. and Rhodococcus xishaensis sp. nov. from marine sponges.</title>
        <authorList>
            <person name="Li L."/>
            <person name="Lin H.W."/>
        </authorList>
    </citation>
    <scope>NUCLEOTIDE SEQUENCE [LARGE SCALE GENOMIC DNA]</scope>
    <source>
        <strain evidence="6 7">CCTCC AB2014297</strain>
    </source>
</reference>
<dbReference type="InterPro" id="IPR036390">
    <property type="entry name" value="WH_DNA-bd_sf"/>
</dbReference>
<dbReference type="PROSITE" id="PS51077">
    <property type="entry name" value="HTH_ICLR"/>
    <property type="match status" value="1"/>
</dbReference>
<dbReference type="OrthoDB" id="60629at2"/>
<evidence type="ECO:0000259" key="5">
    <source>
        <dbReference type="PROSITE" id="PS51078"/>
    </source>
</evidence>
<dbReference type="InterPro" id="IPR005471">
    <property type="entry name" value="Tscrpt_reg_IclR_N"/>
</dbReference>
<feature type="domain" description="HTH iclR-type" evidence="4">
    <location>
        <begin position="10"/>
        <end position="71"/>
    </location>
</feature>
<dbReference type="SUPFAM" id="SSF46785">
    <property type="entry name" value="Winged helix' DNA-binding domain"/>
    <property type="match status" value="1"/>
</dbReference>
<dbReference type="GO" id="GO:0003677">
    <property type="term" value="F:DNA binding"/>
    <property type="evidence" value="ECO:0007669"/>
    <property type="project" value="UniProtKB-KW"/>
</dbReference>
<dbReference type="InterPro" id="IPR036388">
    <property type="entry name" value="WH-like_DNA-bd_sf"/>
</dbReference>
<dbReference type="PANTHER" id="PTHR30136:SF24">
    <property type="entry name" value="HTH-TYPE TRANSCRIPTIONAL REPRESSOR ALLR"/>
    <property type="match status" value="1"/>
</dbReference>
<keyword evidence="7" id="KW-1185">Reference proteome</keyword>
<dbReference type="Gene3D" id="3.30.450.40">
    <property type="match status" value="1"/>
</dbReference>
<name>A0A3S3BHU0_9NOCA</name>
<dbReference type="Pfam" id="PF01614">
    <property type="entry name" value="IclR_C"/>
    <property type="match status" value="1"/>
</dbReference>
<dbReference type="Proteomes" id="UP000286208">
    <property type="component" value="Unassembled WGS sequence"/>
</dbReference>
<dbReference type="EMBL" id="RKLP01000001">
    <property type="protein sequence ID" value="RVW11537.1"/>
    <property type="molecule type" value="Genomic_DNA"/>
</dbReference>
<keyword evidence="1" id="KW-0805">Transcription regulation</keyword>
<dbReference type="AlphaFoldDB" id="A0A3S3BHU0"/>
<comment type="caution">
    <text evidence="6">The sequence shown here is derived from an EMBL/GenBank/DDBJ whole genome shotgun (WGS) entry which is preliminary data.</text>
</comment>
<organism evidence="6 7">
    <name type="scientific">Prescottella agglutinans</name>
    <dbReference type="NCBI Taxonomy" id="1644129"/>
    <lineage>
        <taxon>Bacteria</taxon>
        <taxon>Bacillati</taxon>
        <taxon>Actinomycetota</taxon>
        <taxon>Actinomycetes</taxon>
        <taxon>Mycobacteriales</taxon>
        <taxon>Nocardiaceae</taxon>
        <taxon>Prescottella</taxon>
    </lineage>
</organism>
<dbReference type="SUPFAM" id="SSF55781">
    <property type="entry name" value="GAF domain-like"/>
    <property type="match status" value="1"/>
</dbReference>
<gene>
    <name evidence="6" type="ORF">EGT67_03795</name>
</gene>
<keyword evidence="2" id="KW-0238">DNA-binding</keyword>
<proteinExistence type="predicted"/>
<dbReference type="InterPro" id="IPR050707">
    <property type="entry name" value="HTH_MetabolicPath_Reg"/>
</dbReference>
<dbReference type="SMART" id="SM00346">
    <property type="entry name" value="HTH_ICLR"/>
    <property type="match status" value="1"/>
</dbReference>